<dbReference type="GO" id="GO:0070578">
    <property type="term" value="C:RISC-loading complex"/>
    <property type="evidence" value="ECO:0007669"/>
    <property type="project" value="TreeGrafter"/>
</dbReference>
<protein>
    <recommendedName>
        <fullName evidence="3">DRBM domain-containing protein</fullName>
    </recommendedName>
</protein>
<dbReference type="PROSITE" id="PS50137">
    <property type="entry name" value="DS_RBD"/>
    <property type="match status" value="2"/>
</dbReference>
<sequence>MNNTKTPVMVLQELAVAKEWILPEYTIVHAKEGTHDNIFHHQVVLNGEVAIGVGRSKKEAKHRAASLLLDKLSEVVDGNLPQASTPERKLKLVNAVGNLCDICLENKIPMPIFTQISDVGPPHCREFTYECQVAALVTRATSSTKKQAKHWAAKEMTDRIMNVLPELINEYEEQQLVSTALNEQVKEAYNRVKSERPKPNLSLQIEDRYLHLKHIAIEKGMDKECVETYTLEPSMDNLKILLEKMELNYYMRTLQDRPGCNVIALALNTDVPFAVLGMGSNSETALQDALITCFKNLRILLLDVE</sequence>
<evidence type="ECO:0000259" key="3">
    <source>
        <dbReference type="PROSITE" id="PS50137"/>
    </source>
</evidence>
<dbReference type="GO" id="GO:0005634">
    <property type="term" value="C:nucleus"/>
    <property type="evidence" value="ECO:0007669"/>
    <property type="project" value="TreeGrafter"/>
</dbReference>
<name>A0AAN7USR0_9COLE</name>
<dbReference type="GO" id="GO:0005737">
    <property type="term" value="C:cytoplasm"/>
    <property type="evidence" value="ECO:0007669"/>
    <property type="project" value="TreeGrafter"/>
</dbReference>
<dbReference type="GO" id="GO:0070920">
    <property type="term" value="P:regulation of regulatory ncRNA processing"/>
    <property type="evidence" value="ECO:0007669"/>
    <property type="project" value="TreeGrafter"/>
</dbReference>
<dbReference type="SUPFAM" id="SSF54768">
    <property type="entry name" value="dsRNA-binding domain-like"/>
    <property type="match status" value="2"/>
</dbReference>
<feature type="domain" description="DRBM" evidence="3">
    <location>
        <begin position="6"/>
        <end position="74"/>
    </location>
</feature>
<evidence type="ECO:0000313" key="5">
    <source>
        <dbReference type="Proteomes" id="UP001329430"/>
    </source>
</evidence>
<dbReference type="GO" id="GO:0003725">
    <property type="term" value="F:double-stranded RNA binding"/>
    <property type="evidence" value="ECO:0007669"/>
    <property type="project" value="TreeGrafter"/>
</dbReference>
<dbReference type="GO" id="GO:0035197">
    <property type="term" value="F:siRNA binding"/>
    <property type="evidence" value="ECO:0007669"/>
    <property type="project" value="TreeGrafter"/>
</dbReference>
<dbReference type="GO" id="GO:0030422">
    <property type="term" value="P:siRNA processing"/>
    <property type="evidence" value="ECO:0007669"/>
    <property type="project" value="TreeGrafter"/>
</dbReference>
<proteinExistence type="predicted"/>
<dbReference type="GO" id="GO:0016442">
    <property type="term" value="C:RISC complex"/>
    <property type="evidence" value="ECO:0007669"/>
    <property type="project" value="TreeGrafter"/>
</dbReference>
<dbReference type="SMART" id="SM00358">
    <property type="entry name" value="DSRM"/>
    <property type="match status" value="2"/>
</dbReference>
<dbReference type="CDD" id="cd00048">
    <property type="entry name" value="DSRM_SF"/>
    <property type="match status" value="2"/>
</dbReference>
<accession>A0AAN7USR0</accession>
<dbReference type="InterPro" id="IPR014720">
    <property type="entry name" value="dsRBD_dom"/>
</dbReference>
<dbReference type="EMBL" id="JAVRBK010000010">
    <property type="protein sequence ID" value="KAK5637950.1"/>
    <property type="molecule type" value="Genomic_DNA"/>
</dbReference>
<comment type="caution">
    <text evidence="4">The sequence shown here is derived from an EMBL/GenBank/DDBJ whole genome shotgun (WGS) entry which is preliminary data.</text>
</comment>
<evidence type="ECO:0000256" key="2">
    <source>
        <dbReference type="PROSITE-ProRule" id="PRU00266"/>
    </source>
</evidence>
<evidence type="ECO:0000256" key="1">
    <source>
        <dbReference type="ARBA" id="ARBA00022884"/>
    </source>
</evidence>
<dbReference type="PANTHER" id="PTHR46205:SF3">
    <property type="entry name" value="LOQUACIOUS, ISOFORM B"/>
    <property type="match status" value="1"/>
</dbReference>
<dbReference type="InterPro" id="IPR051247">
    <property type="entry name" value="RLC_Component"/>
</dbReference>
<dbReference type="Gene3D" id="3.30.160.20">
    <property type="match status" value="2"/>
</dbReference>
<dbReference type="Proteomes" id="UP001329430">
    <property type="component" value="Chromosome 10"/>
</dbReference>
<dbReference type="AlphaFoldDB" id="A0AAN7USR0"/>
<evidence type="ECO:0000313" key="4">
    <source>
        <dbReference type="EMBL" id="KAK5637950.1"/>
    </source>
</evidence>
<gene>
    <name evidence="4" type="ORF">RI129_012245</name>
</gene>
<feature type="domain" description="DRBM" evidence="3">
    <location>
        <begin position="94"/>
        <end position="162"/>
    </location>
</feature>
<reference evidence="4 5" key="1">
    <citation type="journal article" date="2024" name="Insects">
        <title>An Improved Chromosome-Level Genome Assembly of the Firefly Pyrocoelia pectoralis.</title>
        <authorList>
            <person name="Fu X."/>
            <person name="Meyer-Rochow V.B."/>
            <person name="Ballantyne L."/>
            <person name="Zhu X."/>
        </authorList>
    </citation>
    <scope>NUCLEOTIDE SEQUENCE [LARGE SCALE GENOMIC DNA]</scope>
    <source>
        <strain evidence="4">XCY_ONT2</strain>
    </source>
</reference>
<keyword evidence="1 2" id="KW-0694">RNA-binding</keyword>
<organism evidence="4 5">
    <name type="scientific">Pyrocoelia pectoralis</name>
    <dbReference type="NCBI Taxonomy" id="417401"/>
    <lineage>
        <taxon>Eukaryota</taxon>
        <taxon>Metazoa</taxon>
        <taxon>Ecdysozoa</taxon>
        <taxon>Arthropoda</taxon>
        <taxon>Hexapoda</taxon>
        <taxon>Insecta</taxon>
        <taxon>Pterygota</taxon>
        <taxon>Neoptera</taxon>
        <taxon>Endopterygota</taxon>
        <taxon>Coleoptera</taxon>
        <taxon>Polyphaga</taxon>
        <taxon>Elateriformia</taxon>
        <taxon>Elateroidea</taxon>
        <taxon>Lampyridae</taxon>
        <taxon>Lampyrinae</taxon>
        <taxon>Pyrocoelia</taxon>
    </lineage>
</organism>
<dbReference type="Pfam" id="PF00035">
    <property type="entry name" value="dsrm"/>
    <property type="match status" value="2"/>
</dbReference>
<keyword evidence="5" id="KW-1185">Reference proteome</keyword>
<dbReference type="PANTHER" id="PTHR46205">
    <property type="entry name" value="LOQUACIOUS, ISOFORM B"/>
    <property type="match status" value="1"/>
</dbReference>